<name>A0ABZ2V963_9RHOB</name>
<gene>
    <name evidence="2" type="ORF">AABB29_08000</name>
</gene>
<keyword evidence="1" id="KW-1133">Transmembrane helix</keyword>
<protein>
    <submittedName>
        <fullName evidence="2">Uncharacterized protein</fullName>
    </submittedName>
</protein>
<evidence type="ECO:0000256" key="1">
    <source>
        <dbReference type="SAM" id="Phobius"/>
    </source>
</evidence>
<proteinExistence type="predicted"/>
<evidence type="ECO:0000313" key="3">
    <source>
        <dbReference type="Proteomes" id="UP001440612"/>
    </source>
</evidence>
<keyword evidence="1" id="KW-0812">Transmembrane</keyword>
<organism evidence="2 3">
    <name type="scientific">Yoonia phaeophyticola</name>
    <dbReference type="NCBI Taxonomy" id="3137369"/>
    <lineage>
        <taxon>Bacteria</taxon>
        <taxon>Pseudomonadati</taxon>
        <taxon>Pseudomonadota</taxon>
        <taxon>Alphaproteobacteria</taxon>
        <taxon>Rhodobacterales</taxon>
        <taxon>Paracoccaceae</taxon>
        <taxon>Yoonia</taxon>
    </lineage>
</organism>
<dbReference type="RefSeq" id="WP_341368651.1">
    <property type="nucleotide sequence ID" value="NZ_CP150951.2"/>
</dbReference>
<keyword evidence="1" id="KW-0472">Membrane</keyword>
<dbReference type="EMBL" id="CP150951">
    <property type="protein sequence ID" value="WZC50549.1"/>
    <property type="molecule type" value="Genomic_DNA"/>
</dbReference>
<reference evidence="3" key="1">
    <citation type="submission" date="2024-04" db="EMBL/GenBank/DDBJ databases">
        <title>Phylogenomic analyses of a clade within the roseobacter group suggest taxonomic reassignments of species of the genera Aestuariivita, Citreicella, Loktanella, Nautella, Pelagibaca, Ruegeria, Thalassobius, Thiobacimonas and Tropicibacter, and the proposal o.</title>
        <authorList>
            <person name="Jeon C.O."/>
        </authorList>
    </citation>
    <scope>NUCLEOTIDE SEQUENCE [LARGE SCALE GENOMIC DNA]</scope>
    <source>
        <strain evidence="3">BS5-3</strain>
    </source>
</reference>
<dbReference type="Proteomes" id="UP001440612">
    <property type="component" value="Chromosome"/>
</dbReference>
<evidence type="ECO:0000313" key="2">
    <source>
        <dbReference type="EMBL" id="WZC50549.1"/>
    </source>
</evidence>
<sequence length="95" mass="10439">MTGLKYIGIALILAVVAAFIALDFDPFGENGPGLTLFSTANMCTDPELKEYVFWPFSCDEFNQIKVVDFGGSGPISSRDKIHELNRNTDIVHIGQ</sequence>
<feature type="transmembrane region" description="Helical" evidence="1">
    <location>
        <begin position="6"/>
        <end position="24"/>
    </location>
</feature>
<accession>A0ABZ2V963</accession>
<keyword evidence="3" id="KW-1185">Reference proteome</keyword>